<gene>
    <name evidence="6" type="ORF">IHE51_00460</name>
</gene>
<evidence type="ECO:0000313" key="6">
    <source>
        <dbReference type="EMBL" id="MBE5728318.1"/>
    </source>
</evidence>
<reference evidence="6 7" key="1">
    <citation type="submission" date="2020-09" db="EMBL/GenBank/DDBJ databases">
        <title>Genomic characterization of a novel Parvarchaeota family in acid mine drainage sediments.</title>
        <authorList>
            <person name="Luo Z.-H."/>
        </authorList>
    </citation>
    <scope>NUCLEOTIDE SEQUENCE [LARGE SCALE GENOMIC DNA]</scope>
    <source>
        <strain evidence="6">MAS1_bins.189</strain>
    </source>
</reference>
<sequence>MTIEKILNPESIAIIGASRNPNKVGSAILKNIRLSYRGKIFVVNPFADEIQGIKSYKSITNIKDKIDVAVISIPADKVLKALKDCEKKKVGAAIIISAGFKEIGKAGEKREAELKSFLKSSKIRVIGPNCLGVINMDPMANMTFVDPNTKIFKGSTAFISQSGALLSAIVDDASANDIGFSKIISVGNAVDIDEADLIDYLREDEKTKSIVLYLEGLVKGEKFLRSLKEATKKKPVIILKGGRSNKTSSAVMSHTGSLAGDYKAYELAFEEAGAITVSNVDDLFNFMRDAAKFEIKTDEVVVATNAGGGGVITSDHINEQGLKMAQIGDKTVIDLSKILPAESNLHNPIDMLGDAAPDRYKDTLEVVSELNKPTIVIFSPQEMSMPMETAKVIYDTHLNKSNLPLFSVFLGGTNVEKARKFLVERGLPTYEYPNEAVDIISGLYFYYSHKFPTYNRYKKEKAKTVPFKNKVNSFGMNAKLVFDKIGIKTVTGMIISKENELKKAAEKIGYPCVLKISSHTVAHKNKIGGVVTEIKDYTELEKAFKSLNQIIKDEKLTDAKLELYADATNGKKNTVEILLGGHRDLVFGPMIALGIGGVYANEINEIEFALPQISDQKIEELSDTKVGKLIISAGGNQMLDEFIGYIIRLGKFMEENKNVKDIDLNPVIISGNGAMAVDFKIFVE</sequence>
<feature type="domain" description="ATP-grasp" evidence="5">
    <location>
        <begin position="479"/>
        <end position="515"/>
    </location>
</feature>
<evidence type="ECO:0000256" key="4">
    <source>
        <dbReference type="PROSITE-ProRule" id="PRU00409"/>
    </source>
</evidence>
<accession>A0A8T3V1M2</accession>
<dbReference type="SUPFAM" id="SSF56059">
    <property type="entry name" value="Glutathione synthetase ATP-binding domain-like"/>
    <property type="match status" value="1"/>
</dbReference>
<dbReference type="Gene3D" id="3.40.50.720">
    <property type="entry name" value="NAD(P)-binding Rossmann-like Domain"/>
    <property type="match status" value="1"/>
</dbReference>
<proteinExistence type="predicted"/>
<dbReference type="InterPro" id="IPR043938">
    <property type="entry name" value="Ligase_CoA_dom"/>
</dbReference>
<dbReference type="InterPro" id="IPR013815">
    <property type="entry name" value="ATP_grasp_subdomain_1"/>
</dbReference>
<dbReference type="Pfam" id="PF13380">
    <property type="entry name" value="CoA_binding_2"/>
    <property type="match status" value="1"/>
</dbReference>
<keyword evidence="2 4" id="KW-0547">Nucleotide-binding</keyword>
<dbReference type="Gene3D" id="3.30.470.20">
    <property type="entry name" value="ATP-grasp fold, B domain"/>
    <property type="match status" value="1"/>
</dbReference>
<dbReference type="PANTHER" id="PTHR43334">
    <property type="entry name" value="ACETATE--COA LIGASE [ADP-FORMING]"/>
    <property type="match status" value="1"/>
</dbReference>
<dbReference type="InterPro" id="IPR051538">
    <property type="entry name" value="Acyl-CoA_Synth/Transferase"/>
</dbReference>
<dbReference type="AlphaFoldDB" id="A0A8T3V1M2"/>
<dbReference type="Gene3D" id="3.30.1490.20">
    <property type="entry name" value="ATP-grasp fold, A domain"/>
    <property type="match status" value="1"/>
</dbReference>
<dbReference type="InterPro" id="IPR011761">
    <property type="entry name" value="ATP-grasp"/>
</dbReference>
<comment type="caution">
    <text evidence="6">The sequence shown here is derived from an EMBL/GenBank/DDBJ whole genome shotgun (WGS) entry which is preliminary data.</text>
</comment>
<dbReference type="GO" id="GO:0046872">
    <property type="term" value="F:metal ion binding"/>
    <property type="evidence" value="ECO:0007669"/>
    <property type="project" value="InterPro"/>
</dbReference>
<keyword evidence="3 4" id="KW-0067">ATP-binding</keyword>
<dbReference type="GO" id="GO:0005524">
    <property type="term" value="F:ATP binding"/>
    <property type="evidence" value="ECO:0007669"/>
    <property type="project" value="UniProtKB-UniRule"/>
</dbReference>
<dbReference type="Pfam" id="PF13607">
    <property type="entry name" value="Succ_CoA_lig"/>
    <property type="match status" value="1"/>
</dbReference>
<evidence type="ECO:0000259" key="5">
    <source>
        <dbReference type="PROSITE" id="PS50975"/>
    </source>
</evidence>
<dbReference type="SMART" id="SM00881">
    <property type="entry name" value="CoA_binding"/>
    <property type="match status" value="1"/>
</dbReference>
<dbReference type="Proteomes" id="UP000718571">
    <property type="component" value="Unassembled WGS sequence"/>
</dbReference>
<name>A0A8T3V1M2_9ARCH</name>
<evidence type="ECO:0000256" key="2">
    <source>
        <dbReference type="ARBA" id="ARBA00022741"/>
    </source>
</evidence>
<dbReference type="PROSITE" id="PS50975">
    <property type="entry name" value="ATP_GRASP"/>
    <property type="match status" value="1"/>
</dbReference>
<dbReference type="Pfam" id="PF13549">
    <property type="entry name" value="ATP-grasp_5"/>
    <property type="match status" value="1"/>
</dbReference>
<dbReference type="EMBL" id="JADFAR010000005">
    <property type="protein sequence ID" value="MBE5728318.1"/>
    <property type="molecule type" value="Genomic_DNA"/>
</dbReference>
<keyword evidence="1 6" id="KW-0436">Ligase</keyword>
<protein>
    <submittedName>
        <fullName evidence="6">Acetate--CoA ligase family protein</fullName>
    </submittedName>
</protein>
<dbReference type="InterPro" id="IPR003781">
    <property type="entry name" value="CoA-bd"/>
</dbReference>
<dbReference type="InterPro" id="IPR016102">
    <property type="entry name" value="Succinyl-CoA_synth-like"/>
</dbReference>
<dbReference type="PANTHER" id="PTHR43334:SF2">
    <property type="entry name" value="ACETATE--COA LIGASE [ADP-FORMING]"/>
    <property type="match status" value="1"/>
</dbReference>
<dbReference type="Gene3D" id="3.40.50.261">
    <property type="entry name" value="Succinyl-CoA synthetase domains"/>
    <property type="match status" value="2"/>
</dbReference>
<evidence type="ECO:0000313" key="7">
    <source>
        <dbReference type="Proteomes" id="UP000718571"/>
    </source>
</evidence>
<dbReference type="SUPFAM" id="SSF51735">
    <property type="entry name" value="NAD(P)-binding Rossmann-fold domains"/>
    <property type="match status" value="1"/>
</dbReference>
<evidence type="ECO:0000256" key="1">
    <source>
        <dbReference type="ARBA" id="ARBA00022598"/>
    </source>
</evidence>
<organism evidence="6 7">
    <name type="scientific">Candidatus Acidifodinimicrobium mancum</name>
    <dbReference type="NCBI Taxonomy" id="2898728"/>
    <lineage>
        <taxon>Archaea</taxon>
        <taxon>Candidatus Parvarchaeota</taxon>
        <taxon>Candidatus Acidifodinimicrobiaceae</taxon>
        <taxon>Candidatus Acidifodinimicrobium</taxon>
    </lineage>
</organism>
<dbReference type="InterPro" id="IPR032875">
    <property type="entry name" value="Succ_CoA_lig_flav_dom"/>
</dbReference>
<evidence type="ECO:0000256" key="3">
    <source>
        <dbReference type="ARBA" id="ARBA00022840"/>
    </source>
</evidence>
<dbReference type="SUPFAM" id="SSF52210">
    <property type="entry name" value="Succinyl-CoA synthetase domains"/>
    <property type="match status" value="2"/>
</dbReference>
<dbReference type="InterPro" id="IPR036291">
    <property type="entry name" value="NAD(P)-bd_dom_sf"/>
</dbReference>
<dbReference type="Pfam" id="PF19045">
    <property type="entry name" value="Ligase_CoA_2"/>
    <property type="match status" value="1"/>
</dbReference>
<dbReference type="GO" id="GO:0043758">
    <property type="term" value="F:acetate-CoA ligase (ADP-forming) activity"/>
    <property type="evidence" value="ECO:0007669"/>
    <property type="project" value="InterPro"/>
</dbReference>